<comment type="catalytic activity">
    <reaction evidence="1">
        <text>[protein]-peptidylproline (omega=180) = [protein]-peptidylproline (omega=0)</text>
        <dbReference type="Rhea" id="RHEA:16237"/>
        <dbReference type="Rhea" id="RHEA-COMP:10747"/>
        <dbReference type="Rhea" id="RHEA-COMP:10748"/>
        <dbReference type="ChEBI" id="CHEBI:83833"/>
        <dbReference type="ChEBI" id="CHEBI:83834"/>
        <dbReference type="EC" id="5.2.1.8"/>
    </reaction>
</comment>
<dbReference type="AlphaFoldDB" id="A0AAD3DXB0"/>
<evidence type="ECO:0000256" key="1">
    <source>
        <dbReference type="PROSITE-ProRule" id="PRU00277"/>
    </source>
</evidence>
<dbReference type="GO" id="GO:0003755">
    <property type="term" value="F:peptidyl-prolyl cis-trans isomerase activity"/>
    <property type="evidence" value="ECO:0007669"/>
    <property type="project" value="UniProtKB-KW"/>
</dbReference>
<feature type="domain" description="PPIase FKBP-type" evidence="2">
    <location>
        <begin position="111"/>
        <end position="205"/>
    </location>
</feature>
<dbReference type="GO" id="GO:0009507">
    <property type="term" value="C:chloroplast"/>
    <property type="evidence" value="ECO:0007669"/>
    <property type="project" value="InterPro"/>
</dbReference>
<proteinExistence type="predicted"/>
<keyword evidence="4" id="KW-1185">Reference proteome</keyword>
<name>A0AAD3DXB0_9CHLO</name>
<dbReference type="FunFam" id="3.10.50.40:FF:000047">
    <property type="entry name" value="Peptidylprolyl isomerase"/>
    <property type="match status" value="1"/>
</dbReference>
<dbReference type="SUPFAM" id="SSF54534">
    <property type="entry name" value="FKBP-like"/>
    <property type="match status" value="1"/>
</dbReference>
<comment type="caution">
    <text evidence="3">The sequence shown here is derived from an EMBL/GenBank/DDBJ whole genome shotgun (WGS) entry which is preliminary data.</text>
</comment>
<evidence type="ECO:0000313" key="4">
    <source>
        <dbReference type="Proteomes" id="UP001054857"/>
    </source>
</evidence>
<organism evidence="3 4">
    <name type="scientific">Astrephomene gubernaculifera</name>
    <dbReference type="NCBI Taxonomy" id="47775"/>
    <lineage>
        <taxon>Eukaryota</taxon>
        <taxon>Viridiplantae</taxon>
        <taxon>Chlorophyta</taxon>
        <taxon>core chlorophytes</taxon>
        <taxon>Chlorophyceae</taxon>
        <taxon>CS clade</taxon>
        <taxon>Chlamydomonadales</taxon>
        <taxon>Astrephomenaceae</taxon>
        <taxon>Astrephomene</taxon>
    </lineage>
</organism>
<evidence type="ECO:0000313" key="3">
    <source>
        <dbReference type="EMBL" id="GFR48789.1"/>
    </source>
</evidence>
<dbReference type="EC" id="5.2.1.8" evidence="1"/>
<dbReference type="PANTHER" id="PTHR47833">
    <property type="entry name" value="PHOTOSYNTHETIC NDH SUBUNIT OF LUMENAL LOCATION 4, CHLOROPLASTIC"/>
    <property type="match status" value="1"/>
</dbReference>
<dbReference type="InterPro" id="IPR001179">
    <property type="entry name" value="PPIase_FKBP_dom"/>
</dbReference>
<accession>A0AAD3DXB0</accession>
<dbReference type="Pfam" id="PF00254">
    <property type="entry name" value="FKBP_C"/>
    <property type="match status" value="1"/>
</dbReference>
<dbReference type="Gene3D" id="3.10.50.40">
    <property type="match status" value="1"/>
</dbReference>
<keyword evidence="1" id="KW-0413">Isomerase</keyword>
<dbReference type="InterPro" id="IPR046357">
    <property type="entry name" value="PPIase_dom_sf"/>
</dbReference>
<dbReference type="PANTHER" id="PTHR47833:SF2">
    <property type="entry name" value="PEPTIDYLPROLYL ISOMERASE"/>
    <property type="match status" value="1"/>
</dbReference>
<dbReference type="InterPro" id="IPR044183">
    <property type="entry name" value="PNSL4/FKBP13-like"/>
</dbReference>
<reference evidence="3 4" key="1">
    <citation type="journal article" date="2021" name="Sci. Rep.">
        <title>Genome sequencing of the multicellular alga Astrephomene provides insights into convergent evolution of germ-soma differentiation.</title>
        <authorList>
            <person name="Yamashita S."/>
            <person name="Yamamoto K."/>
            <person name="Matsuzaki R."/>
            <person name="Suzuki S."/>
            <person name="Yamaguchi H."/>
            <person name="Hirooka S."/>
            <person name="Minakuchi Y."/>
            <person name="Miyagishima S."/>
            <person name="Kawachi M."/>
            <person name="Toyoda A."/>
            <person name="Nozaki H."/>
        </authorList>
    </citation>
    <scope>NUCLEOTIDE SEQUENCE [LARGE SCALE GENOMIC DNA]</scope>
    <source>
        <strain evidence="3 4">NIES-4017</strain>
    </source>
</reference>
<protein>
    <recommendedName>
        <fullName evidence="1">peptidylprolyl isomerase</fullName>
        <ecNumber evidence="1">5.2.1.8</ecNumber>
    </recommendedName>
</protein>
<gene>
    <name evidence="3" type="ORF">Agub_g10737</name>
</gene>
<dbReference type="Proteomes" id="UP001054857">
    <property type="component" value="Unassembled WGS sequence"/>
</dbReference>
<dbReference type="EMBL" id="BMAR01000026">
    <property type="protein sequence ID" value="GFR48789.1"/>
    <property type="molecule type" value="Genomic_DNA"/>
</dbReference>
<dbReference type="PROSITE" id="PS50059">
    <property type="entry name" value="FKBP_PPIASE"/>
    <property type="match status" value="1"/>
</dbReference>
<keyword evidence="1" id="KW-0697">Rotamase</keyword>
<sequence>MATALQLRLGSSYQGRLAAATVLRRGPIRFVTTSIRASGRSTKLARSSPVSVDQQVASRREALIATTAATLFVVPSALPAVAADAGALNVSRSGLQWKDVEVGTGPAPAKGSTIRCHYTGRLTNGAVFDSSVERGRPLSFQIGVGQVIKGWDMGILGTEDIPAMKEGGKRLLVIPPELGYGARGAGGVIPPNATLEFDVELLPRK</sequence>
<evidence type="ECO:0000259" key="2">
    <source>
        <dbReference type="PROSITE" id="PS50059"/>
    </source>
</evidence>